<dbReference type="OrthoDB" id="9804152at2"/>
<comment type="subcellular location">
    <subcellularLocation>
        <location evidence="1">Membrane</location>
        <topology evidence="1">Single-pass membrane protein</topology>
    </subcellularLocation>
</comment>
<keyword evidence="4" id="KW-1133">Transmembrane helix</keyword>
<dbReference type="AlphaFoldDB" id="A0A017H5S0"/>
<dbReference type="Proteomes" id="UP000031184">
    <property type="component" value="Unassembled WGS sequence"/>
</dbReference>
<organism evidence="6 7">
    <name type="scientific">Fusobacterium necrophorum subsp. funduliforme B35</name>
    <dbReference type="NCBI Taxonomy" id="1226633"/>
    <lineage>
        <taxon>Bacteria</taxon>
        <taxon>Fusobacteriati</taxon>
        <taxon>Fusobacteriota</taxon>
        <taxon>Fusobacteriia</taxon>
        <taxon>Fusobacteriales</taxon>
        <taxon>Fusobacteriaceae</taxon>
        <taxon>Fusobacterium</taxon>
    </lineage>
</organism>
<evidence type="ECO:0000256" key="4">
    <source>
        <dbReference type="ARBA" id="ARBA00022989"/>
    </source>
</evidence>
<dbReference type="PANTHER" id="PTHR34478:SF1">
    <property type="entry name" value="PROTEIN LEMA"/>
    <property type="match status" value="1"/>
</dbReference>
<dbReference type="InterPro" id="IPR007156">
    <property type="entry name" value="MamQ_LemA"/>
</dbReference>
<evidence type="ECO:0000256" key="5">
    <source>
        <dbReference type="ARBA" id="ARBA00023136"/>
    </source>
</evidence>
<dbReference type="SUPFAM" id="SSF140478">
    <property type="entry name" value="LemA-like"/>
    <property type="match status" value="1"/>
</dbReference>
<dbReference type="GO" id="GO:0016020">
    <property type="term" value="C:membrane"/>
    <property type="evidence" value="ECO:0007669"/>
    <property type="project" value="UniProtKB-SubCell"/>
</dbReference>
<dbReference type="RefSeq" id="WP_005959535.1">
    <property type="nucleotide sequence ID" value="NZ_AOJP01000004.1"/>
</dbReference>
<keyword evidence="3" id="KW-0812">Transmembrane</keyword>
<dbReference type="EMBL" id="AUZI01000021">
    <property type="protein sequence ID" value="KID48754.1"/>
    <property type="molecule type" value="Genomic_DNA"/>
</dbReference>
<comment type="similarity">
    <text evidence="2">Belongs to the LemA family.</text>
</comment>
<dbReference type="InterPro" id="IPR023353">
    <property type="entry name" value="LemA-like_dom_sf"/>
</dbReference>
<dbReference type="Gene3D" id="1.20.1440.20">
    <property type="entry name" value="LemA-like domain"/>
    <property type="match status" value="1"/>
</dbReference>
<sequence>MFLIVLILIIIGVGFIKSYNRLQALAQRVKSSNSDIKNAIFRKVELTNKLMDIAKGYANHEKLVFIKTSEDFSTAYKDSNESLAHLKSLSVHFPELKANENYLDLSQKITTNEDLIMKRRDDYNTAAELYNAERLKFPFVLFSSSLGFREAPYLDLDSNQKIDDFNTDDGEILKDIFRNAANTTTDFTKKGIEKIQKTAKSMNKKEESTEEEEKES</sequence>
<reference evidence="6 7" key="1">
    <citation type="submission" date="2013-08" db="EMBL/GenBank/DDBJ databases">
        <title>An opportunistic ruminal bacterium that causes liver abscesses in cattle.</title>
        <authorList>
            <person name="Benahmed F.H."/>
            <person name="Rasmussen M."/>
            <person name="Harbottle H."/>
            <person name="Soppet D."/>
            <person name="Nagaraja T.G."/>
            <person name="Davidson M."/>
        </authorList>
    </citation>
    <scope>NUCLEOTIDE SEQUENCE [LARGE SCALE GENOMIC DNA]</scope>
    <source>
        <strain evidence="6 7">B35</strain>
    </source>
</reference>
<evidence type="ECO:0000256" key="3">
    <source>
        <dbReference type="ARBA" id="ARBA00022692"/>
    </source>
</evidence>
<dbReference type="Pfam" id="PF04011">
    <property type="entry name" value="LemA"/>
    <property type="match status" value="1"/>
</dbReference>
<dbReference type="PATRIC" id="fig|1226633.4.peg.1699"/>
<evidence type="ECO:0000256" key="2">
    <source>
        <dbReference type="ARBA" id="ARBA00008854"/>
    </source>
</evidence>
<dbReference type="PANTHER" id="PTHR34478">
    <property type="entry name" value="PROTEIN LEMA"/>
    <property type="match status" value="1"/>
</dbReference>
<comment type="caution">
    <text evidence="6">The sequence shown here is derived from an EMBL/GenBank/DDBJ whole genome shotgun (WGS) entry which is preliminary data.</text>
</comment>
<gene>
    <name evidence="6" type="ORF">C095_08435</name>
</gene>
<evidence type="ECO:0000313" key="6">
    <source>
        <dbReference type="EMBL" id="KID48754.1"/>
    </source>
</evidence>
<evidence type="ECO:0000313" key="7">
    <source>
        <dbReference type="Proteomes" id="UP000031184"/>
    </source>
</evidence>
<keyword evidence="5" id="KW-0472">Membrane</keyword>
<proteinExistence type="inferred from homology"/>
<accession>A0A017H5S0</accession>
<name>A0A017H5S0_9FUSO</name>
<evidence type="ECO:0000256" key="1">
    <source>
        <dbReference type="ARBA" id="ARBA00004167"/>
    </source>
</evidence>
<protein>
    <submittedName>
        <fullName evidence="6">Membrane protein</fullName>
    </submittedName>
</protein>